<comment type="caution">
    <text evidence="2">The sequence shown here is derived from an EMBL/GenBank/DDBJ whole genome shotgun (WGS) entry which is preliminary data.</text>
</comment>
<gene>
    <name evidence="2" type="ORF">Agabi119p4_10506</name>
</gene>
<dbReference type="EMBL" id="JABXXO010000014">
    <property type="protein sequence ID" value="KAF7761097.1"/>
    <property type="molecule type" value="Genomic_DNA"/>
</dbReference>
<evidence type="ECO:0008006" key="4">
    <source>
        <dbReference type="Google" id="ProtNLM"/>
    </source>
</evidence>
<name>A0A8H7EWP2_AGABI</name>
<dbReference type="Pfam" id="PF14027">
    <property type="entry name" value="Questin_oxidase"/>
    <property type="match status" value="1"/>
</dbReference>
<sequence length="532" mass="58292">MPDNVDAEFLFPTPSPPPSSLSPYHSPGISPASTQALIAALTENHKRWHIFFNDKGFHNHTSHHLLAIWGLGVDAAIIKAAYENDLKTQRPAFKSPEPITEGNYEKHLGDEKFYDAYVNFFTDYARKNGTRDMLQTFIFSKKYNTEQMGMLNRFLSGLVHPMIHTGYGAEFNLPGMLIEGIAQACVHKTNVTELLPPSFFDSVLSIPETVSSTFLGGATQRIAQFAAQFAQGSSSSSSSDVHALTILARVMADSRLSLPDDLDTGSVIQKTIAKHSHLIREYVSQWTIDVSKAGEIERKVEEIAWTNVVMYGIAGWTWAQQIKQGSEGEFNADFFLMHLVTSAAFIPSLLARLDSVQHQVLLLRSYFAVSLSWYISRARPKLDVRAFFLSSTATPHPLPMHALPIPHEDALQGPDKIQTQVPDPWLPLVSTTIVHPDEHLPKTVRALASWASKFGSTPAGTFGGPSSGSSAEPAASTNVIKTELPGAEYLDGTLFVRVAGLTVARLGRVGQGEAPAKFWDRTGFSEDAGGKT</sequence>
<dbReference type="InterPro" id="IPR025337">
    <property type="entry name" value="Questin_oxidase-like"/>
</dbReference>
<evidence type="ECO:0000313" key="3">
    <source>
        <dbReference type="Proteomes" id="UP000629468"/>
    </source>
</evidence>
<keyword evidence="1" id="KW-0560">Oxidoreductase</keyword>
<evidence type="ECO:0000256" key="1">
    <source>
        <dbReference type="ARBA" id="ARBA00023002"/>
    </source>
</evidence>
<protein>
    <recommendedName>
        <fullName evidence="4">Oxidoreductase AflY</fullName>
    </recommendedName>
</protein>
<dbReference type="Proteomes" id="UP000629468">
    <property type="component" value="Unassembled WGS sequence"/>
</dbReference>
<dbReference type="GO" id="GO:0016491">
    <property type="term" value="F:oxidoreductase activity"/>
    <property type="evidence" value="ECO:0007669"/>
    <property type="project" value="UniProtKB-KW"/>
</dbReference>
<proteinExistence type="predicted"/>
<evidence type="ECO:0000313" key="2">
    <source>
        <dbReference type="EMBL" id="KAF7761097.1"/>
    </source>
</evidence>
<accession>A0A8H7EWP2</accession>
<reference evidence="2 3" key="1">
    <citation type="journal article" name="Sci. Rep.">
        <title>Telomere-to-telomere assembled and centromere annotated genomes of the two main subspecies of the button mushroom Agaricus bisporus reveal especially polymorphic chromosome ends.</title>
        <authorList>
            <person name="Sonnenberg A.S.M."/>
            <person name="Sedaghat-Telgerd N."/>
            <person name="Lavrijssen B."/>
            <person name="Ohm R.A."/>
            <person name="Hendrickx P.M."/>
            <person name="Scholtmeijer K."/>
            <person name="Baars J.J.P."/>
            <person name="van Peer A."/>
        </authorList>
    </citation>
    <scope>NUCLEOTIDE SEQUENCE [LARGE SCALE GENOMIC DNA]</scope>
    <source>
        <strain evidence="2 3">H119_p4</strain>
    </source>
</reference>
<organism evidence="2 3">
    <name type="scientific">Agaricus bisporus var. burnettii</name>
    <dbReference type="NCBI Taxonomy" id="192524"/>
    <lineage>
        <taxon>Eukaryota</taxon>
        <taxon>Fungi</taxon>
        <taxon>Dikarya</taxon>
        <taxon>Basidiomycota</taxon>
        <taxon>Agaricomycotina</taxon>
        <taxon>Agaricomycetes</taxon>
        <taxon>Agaricomycetidae</taxon>
        <taxon>Agaricales</taxon>
        <taxon>Agaricineae</taxon>
        <taxon>Agaricaceae</taxon>
        <taxon>Agaricus</taxon>
    </lineage>
</organism>
<dbReference type="PANTHER" id="PTHR35870">
    <property type="entry name" value="PROTEIN, PUTATIVE (AFU_ORTHOLOGUE AFUA_5G03330)-RELATED"/>
    <property type="match status" value="1"/>
</dbReference>
<dbReference type="PANTHER" id="PTHR35870:SF1">
    <property type="entry name" value="PROTEIN, PUTATIVE (AFU_ORTHOLOGUE AFUA_5G03330)-RELATED"/>
    <property type="match status" value="1"/>
</dbReference>
<dbReference type="AlphaFoldDB" id="A0A8H7EWP2"/>